<dbReference type="InterPro" id="IPR036079">
    <property type="entry name" value="ATPase_csu/dsu_sf"/>
</dbReference>
<dbReference type="Proteomes" id="UP000266287">
    <property type="component" value="Unassembled WGS sequence"/>
</dbReference>
<dbReference type="AlphaFoldDB" id="A0A399FUZ5"/>
<dbReference type="Gene3D" id="1.20.1690.10">
    <property type="entry name" value="V-type ATP synthase subunit C domain"/>
    <property type="match status" value="2"/>
</dbReference>
<organism evidence="4 5">
    <name type="scientific">candidate division NPL-UPA2 bacterium Unc8</name>
    <dbReference type="NCBI Taxonomy" id="1980939"/>
    <lineage>
        <taxon>Bacteria</taxon>
    </lineage>
</organism>
<dbReference type="InterPro" id="IPR002843">
    <property type="entry name" value="ATPase_V0-cplx_csu/dsu"/>
</dbReference>
<dbReference type="InterPro" id="IPR035067">
    <property type="entry name" value="V-type_ATPase_csu/dsu"/>
</dbReference>
<dbReference type="Gene3D" id="1.10.132.50">
    <property type="entry name" value="ATP synthase (C/AC39) subunit, domain 3"/>
    <property type="match status" value="1"/>
</dbReference>
<reference evidence="4 5" key="1">
    <citation type="submission" date="2018-08" db="EMBL/GenBank/DDBJ databases">
        <title>Draft genome of candidate division NPL-UPA2 bacterium Unc8 that adapted to ultra-basic serpentinizing groundwater.</title>
        <authorList>
            <person name="Ishii S."/>
            <person name="Suzuki S."/>
            <person name="Nealson K.H."/>
        </authorList>
    </citation>
    <scope>NUCLEOTIDE SEQUENCE [LARGE SCALE GENOMIC DNA]</scope>
    <source>
        <strain evidence="4">Unc8</strain>
    </source>
</reference>
<protein>
    <recommendedName>
        <fullName evidence="6">V-type ATP synthase subunit C</fullName>
    </recommendedName>
</protein>
<dbReference type="PANTHER" id="PTHR38682:SF1">
    <property type="entry name" value="V-TYPE ATP SYNTHASE SUBUNIT C"/>
    <property type="match status" value="1"/>
</dbReference>
<dbReference type="Pfam" id="PF01992">
    <property type="entry name" value="vATP-synt_AC39"/>
    <property type="match status" value="1"/>
</dbReference>
<evidence type="ECO:0008006" key="6">
    <source>
        <dbReference type="Google" id="ProtNLM"/>
    </source>
</evidence>
<keyword evidence="3" id="KW-0406">Ion transport</keyword>
<evidence type="ECO:0000256" key="2">
    <source>
        <dbReference type="ARBA" id="ARBA00022448"/>
    </source>
</evidence>
<dbReference type="InterPro" id="IPR050873">
    <property type="entry name" value="V-ATPase_V0D/AC39_subunit"/>
</dbReference>
<comment type="caution">
    <text evidence="4">The sequence shown here is derived from an EMBL/GenBank/DDBJ whole genome shotgun (WGS) entry which is preliminary data.</text>
</comment>
<dbReference type="SUPFAM" id="SSF103486">
    <property type="entry name" value="V-type ATP synthase subunit C"/>
    <property type="match status" value="1"/>
</dbReference>
<accession>A0A399FUZ5</accession>
<dbReference type="GO" id="GO:0046961">
    <property type="term" value="F:proton-transporting ATPase activity, rotational mechanism"/>
    <property type="evidence" value="ECO:0007669"/>
    <property type="project" value="InterPro"/>
</dbReference>
<evidence type="ECO:0000256" key="1">
    <source>
        <dbReference type="ARBA" id="ARBA00006709"/>
    </source>
</evidence>
<name>A0A399FUZ5_UNCN2</name>
<sequence>MNDDTRYTCAVGKIRALEARLIRKEKFIQMCDADSAEDVLELLSDTDYGSSLSELKNAGDFEDILKSEMRDVINLTSFLSNDPELTDVFRLKIDFNNLKLLLKIKHSSFVEDTTKFIDRHLMEGGLVPPERLKKLFESDSIGELPVELSPVIRKIKEEFKENNAPQLIDIIIDNELFSLLKERMGENYLLERYLQRLIDLLNIKNFLRAGNLGKKKDFLEKMLLPGGRLEKKLFLASIDDREGSLSSRLPLEYEGLISRGIKYYRENNSWKELERLSDDYVLGALEPAKLIAFGIEPLITYLLAKESEIKNIRMIIAGKLNRMPAELLRATLREPYA</sequence>
<keyword evidence="2" id="KW-0813">Transport</keyword>
<gene>
    <name evidence="4" type="ORF">B9J77_04530</name>
</gene>
<dbReference type="EMBL" id="NDHY01000012">
    <property type="protein sequence ID" value="RIH99776.1"/>
    <property type="molecule type" value="Genomic_DNA"/>
</dbReference>
<evidence type="ECO:0000313" key="4">
    <source>
        <dbReference type="EMBL" id="RIH99776.1"/>
    </source>
</evidence>
<evidence type="ECO:0000256" key="3">
    <source>
        <dbReference type="ARBA" id="ARBA00023065"/>
    </source>
</evidence>
<comment type="similarity">
    <text evidence="1">Belongs to the V-ATPase V0D/AC39 subunit family.</text>
</comment>
<evidence type="ECO:0000313" key="5">
    <source>
        <dbReference type="Proteomes" id="UP000266287"/>
    </source>
</evidence>
<dbReference type="PANTHER" id="PTHR38682">
    <property type="entry name" value="V-TYPE ATP SYNTHASE SUBUNIT C"/>
    <property type="match status" value="1"/>
</dbReference>
<proteinExistence type="inferred from homology"/>
<dbReference type="InterPro" id="IPR044911">
    <property type="entry name" value="V-type_ATPase_csu/dsu_dom_3"/>
</dbReference>